<name>A0A8W8KAN0_MAGGI</name>
<evidence type="ECO:0000313" key="7">
    <source>
        <dbReference type="EnsemblMetazoa" id="G23104.1:cds"/>
    </source>
</evidence>
<proteinExistence type="inferred from homology"/>
<evidence type="ECO:0000313" key="8">
    <source>
        <dbReference type="Proteomes" id="UP000005408"/>
    </source>
</evidence>
<sequence>MRGLKLFLRRNSKKIIFLSCPILLLPVPAVLQSKTGSCAYGLLLMAIFWITEALPLAVTALLPIFLFPLLGVSKVNTLASTYTNNIIFVLIGGLSVAIAIEKWNVHKRIALRLLLLMGSQPKWLMLGFMLITCFLSMWVSNTATTAMMIPIAQAVIVQLMETKHKHLKEDKDVEEAVTETLLTKDILKNGGSVENDDVTQLNGSNIDKMEVFEHSEKTETEYSFDFESLDPASKRFCKAFCLCICYASNCGGIGTLTGTGPNLVIKGQADLMSDGQSVITFTSWFIFGFPIAVVTCLITWVVLQIYFFGVKQLFSCNKEDSTRVQDVIRMEYNKLGDITFAEKAVFFHFVILVLLWFSREPEFIPGWGSFFEHGYLGDSVPAVMIMISLFIFPSRRREKGNSIDDVIEIPSLLDWKTVSARMPWGVALLMGGGFALAKACTDSGLSQWLADQMSAIKDINEWSMVFVLSLIASFATEVTSNTAISTLILPILAELAIGIHKNPIYIMLPAAISTSFAFMLPVATPPNTLAFSYGYLKVIDMVKVGFILNIICVVVVTVAVNTWGIPYYKLDEFPDWAEKFLKTSIEISTSLPDNGTTNIYTTM</sequence>
<evidence type="ECO:0000256" key="2">
    <source>
        <dbReference type="ARBA" id="ARBA00006772"/>
    </source>
</evidence>
<evidence type="ECO:0000256" key="6">
    <source>
        <dbReference type="SAM" id="Phobius"/>
    </source>
</evidence>
<keyword evidence="4 6" id="KW-1133">Transmembrane helix</keyword>
<keyword evidence="3 6" id="KW-0812">Transmembrane</keyword>
<evidence type="ECO:0000256" key="1">
    <source>
        <dbReference type="ARBA" id="ARBA00004141"/>
    </source>
</evidence>
<comment type="subcellular location">
    <subcellularLocation>
        <location evidence="1">Membrane</location>
        <topology evidence="1">Multi-pass membrane protein</topology>
    </subcellularLocation>
</comment>
<dbReference type="OMA" id="DLTFLAW"/>
<keyword evidence="5 6" id="KW-0472">Membrane</keyword>
<feature type="transmembrane region" description="Helical" evidence="6">
    <location>
        <begin position="504"/>
        <end position="524"/>
    </location>
</feature>
<feature type="transmembrane region" description="Helical" evidence="6">
    <location>
        <begin position="120"/>
        <end position="139"/>
    </location>
</feature>
<dbReference type="OrthoDB" id="6493944at2759"/>
<feature type="transmembrane region" description="Helical" evidence="6">
    <location>
        <begin position="465"/>
        <end position="492"/>
    </location>
</feature>
<organism evidence="7 8">
    <name type="scientific">Magallana gigas</name>
    <name type="common">Pacific oyster</name>
    <name type="synonym">Crassostrea gigas</name>
    <dbReference type="NCBI Taxonomy" id="29159"/>
    <lineage>
        <taxon>Eukaryota</taxon>
        <taxon>Metazoa</taxon>
        <taxon>Spiralia</taxon>
        <taxon>Lophotrochozoa</taxon>
        <taxon>Mollusca</taxon>
        <taxon>Bivalvia</taxon>
        <taxon>Autobranchia</taxon>
        <taxon>Pteriomorphia</taxon>
        <taxon>Ostreida</taxon>
        <taxon>Ostreoidea</taxon>
        <taxon>Ostreidae</taxon>
        <taxon>Magallana</taxon>
    </lineage>
</organism>
<dbReference type="Pfam" id="PF00939">
    <property type="entry name" value="Na_sulph_symp"/>
    <property type="match status" value="1"/>
</dbReference>
<dbReference type="PANTHER" id="PTHR10283:SF82">
    <property type="entry name" value="SOLUTE CARRIER FAMILY 13 MEMBER 2"/>
    <property type="match status" value="1"/>
</dbReference>
<feature type="transmembrane region" description="Helical" evidence="6">
    <location>
        <begin position="544"/>
        <end position="563"/>
    </location>
</feature>
<feature type="transmembrane region" description="Helical" evidence="6">
    <location>
        <begin position="239"/>
        <end position="264"/>
    </location>
</feature>
<dbReference type="Proteomes" id="UP000005408">
    <property type="component" value="Unassembled WGS sequence"/>
</dbReference>
<evidence type="ECO:0008006" key="9">
    <source>
        <dbReference type="Google" id="ProtNLM"/>
    </source>
</evidence>
<feature type="transmembrane region" description="Helical" evidence="6">
    <location>
        <begin position="340"/>
        <end position="358"/>
    </location>
</feature>
<dbReference type="AlphaFoldDB" id="A0A8W8KAN0"/>
<accession>A0A8W8KAN0</accession>
<feature type="transmembrane region" description="Helical" evidence="6">
    <location>
        <begin position="43"/>
        <end position="70"/>
    </location>
</feature>
<evidence type="ECO:0000256" key="4">
    <source>
        <dbReference type="ARBA" id="ARBA00022989"/>
    </source>
</evidence>
<dbReference type="PANTHER" id="PTHR10283">
    <property type="entry name" value="SOLUTE CARRIER FAMILY 13 MEMBER"/>
    <property type="match status" value="1"/>
</dbReference>
<reference evidence="7" key="1">
    <citation type="submission" date="2022-08" db="UniProtKB">
        <authorList>
            <consortium name="EnsemblMetazoa"/>
        </authorList>
    </citation>
    <scope>IDENTIFICATION</scope>
    <source>
        <strain evidence="7">05x7-T-G4-1.051#20</strain>
    </source>
</reference>
<feature type="transmembrane region" description="Helical" evidence="6">
    <location>
        <begin position="284"/>
        <end position="308"/>
    </location>
</feature>
<dbReference type="GO" id="GO:0015556">
    <property type="term" value="F:C4-dicarboxylate transmembrane transporter activity"/>
    <property type="evidence" value="ECO:0007669"/>
    <property type="project" value="UniProtKB-ARBA"/>
</dbReference>
<dbReference type="EnsemblMetazoa" id="G23104.1">
    <property type="protein sequence ID" value="G23104.1:cds"/>
    <property type="gene ID" value="G23104"/>
</dbReference>
<keyword evidence="8" id="KW-1185">Reference proteome</keyword>
<evidence type="ECO:0000256" key="3">
    <source>
        <dbReference type="ARBA" id="ARBA00022692"/>
    </source>
</evidence>
<feature type="transmembrane region" description="Helical" evidence="6">
    <location>
        <begin position="370"/>
        <end position="392"/>
    </location>
</feature>
<dbReference type="GO" id="GO:0005886">
    <property type="term" value="C:plasma membrane"/>
    <property type="evidence" value="ECO:0007669"/>
    <property type="project" value="TreeGrafter"/>
</dbReference>
<dbReference type="GO" id="GO:0005310">
    <property type="term" value="F:dicarboxylic acid transmembrane transporter activity"/>
    <property type="evidence" value="ECO:0007669"/>
    <property type="project" value="UniProtKB-ARBA"/>
</dbReference>
<feature type="transmembrane region" description="Helical" evidence="6">
    <location>
        <begin position="82"/>
        <end position="100"/>
    </location>
</feature>
<protein>
    <recommendedName>
        <fullName evidence="9">Solute carrier family 13 member 5</fullName>
    </recommendedName>
</protein>
<evidence type="ECO:0000256" key="5">
    <source>
        <dbReference type="ARBA" id="ARBA00023136"/>
    </source>
</evidence>
<dbReference type="InterPro" id="IPR001898">
    <property type="entry name" value="SLC13A/DASS"/>
</dbReference>
<comment type="similarity">
    <text evidence="2">Belongs to the SLC13A/DASS transporter (TC 2.A.47) family. NADC subfamily.</text>
</comment>